<gene>
    <name evidence="9" type="ORF">OKA104_LOCUS6914</name>
    <name evidence="8" type="ORF">VCS650_LOCUS31169</name>
</gene>
<evidence type="ECO:0000313" key="9">
    <source>
        <dbReference type="EMBL" id="CAF3606868.1"/>
    </source>
</evidence>
<dbReference type="FunFam" id="2.30.30.140:FF:000018">
    <property type="entry name" value="Serine/threonine-protein kinase 31"/>
    <property type="match status" value="1"/>
</dbReference>
<feature type="domain" description="TNase-like" evidence="7">
    <location>
        <begin position="367"/>
        <end position="525"/>
    </location>
</feature>
<sequence>MTTNQQSSSSSSSPASATLHHAVVKSIFSGDTLVIKPTTRSSANENEQRISLNYITAPKLARPPTDTSAGSSSVDEPYAFETREFLRKKLVGRDICYTIDFTIPQSNRLMCTVYLGKDKETGENIIESLLSEGLVQLREQTGARANDTKYQRLVIIDEQAKSNKHGRYSDQLSELHVRNMKWSVDNPKQFVDEHKSQAPIDAIVEFVRDGSTVRCLLLPSYYLATIQLTGIKCPMLKREGGTTNETNEPFAEEAKQFVDTRLLQRQVKVILDGVNNQNLVGTLLHPNGNIALHLLKEGLAKCVDWSLTLLQQGWREKYRATEKHAKDNRLRIWKNYVAQSGHADNDNHSNETGASASNGKTSDPSLKGYQAKVLEVINGDALTIRDLRDNKVKKIYLSSVRAPRAADLQTKNDENNPNANRQQIKRPLYEIPYLFEARELLRKRLIGKTVRVVTDYVQAASNDYPEKICCTVYAGNVNLGEALISKGLAKTVRHRQDDEQRSSHYDDLLTAEQQAEKRAVGLFSNGTGLSRTVDMTGDTNKERAKGSLSVLQRNGRMEGVVEFVASGSRFRVHLLKDNWVISFLLSSINCPRAERRVPVAGNPQQSKVEPGEPFGAEALTFSKEHFLQRDVFVEIENMDRGGNFIGRLTTADGHSAAVMLVQNGLAKVHDSAYGTPVYKQLIEAEDKCRKERTGVWTNYEEPVAKDDDEHENDNNTENTSDEVVLGSTTINFNDSRFRRVVVTHLTTELKVYVQFSEQGSKVEQLQSELRDIFSQTKPVGGHVPKKGELLAARFTADNEWYRARVEKIEGNNRISVYFVDYGNREIITDLGRLTTLPPGFSQLPTQAHEYDLAYVRPPPDTDDREDTKNALLEEIGNDECLMKVEYRQNSGEHVSLYRASTKENIVKNLAEQGLIVIAQGRGGRPIRPTPLYDELQQAQAKAKSSRAGLWQYSDQIEDDATEFGFTGRK</sequence>
<dbReference type="InterPro" id="IPR016685">
    <property type="entry name" value="Silence_cplx_Nase-comp_TudorSN"/>
</dbReference>
<dbReference type="Pfam" id="PF00565">
    <property type="entry name" value="SNase"/>
    <property type="match status" value="4"/>
</dbReference>
<dbReference type="EMBL" id="CAJNON010000526">
    <property type="protein sequence ID" value="CAF1303276.1"/>
    <property type="molecule type" value="Genomic_DNA"/>
</dbReference>
<evidence type="ECO:0000313" key="10">
    <source>
        <dbReference type="Proteomes" id="UP000663891"/>
    </source>
</evidence>
<dbReference type="PROSITE" id="PS50830">
    <property type="entry name" value="TNASE_3"/>
    <property type="match status" value="4"/>
</dbReference>
<dbReference type="GO" id="GO:0031332">
    <property type="term" value="C:RNAi effector complex"/>
    <property type="evidence" value="ECO:0007669"/>
    <property type="project" value="InterPro"/>
</dbReference>
<evidence type="ECO:0000256" key="5">
    <source>
        <dbReference type="SAM" id="MobiDB-lite"/>
    </source>
</evidence>
<dbReference type="GO" id="GO:0003723">
    <property type="term" value="F:RNA binding"/>
    <property type="evidence" value="ECO:0007669"/>
    <property type="project" value="UniProtKB-UniRule"/>
</dbReference>
<dbReference type="PIRSF" id="PIRSF017179">
    <property type="entry name" value="RISC-Tudor-SN"/>
    <property type="match status" value="1"/>
</dbReference>
<dbReference type="FunFam" id="2.40.50.90:FF:000002">
    <property type="entry name" value="Staphylococcal nuclease domain-containing protein"/>
    <property type="match status" value="1"/>
</dbReference>
<dbReference type="GO" id="GO:0031047">
    <property type="term" value="P:regulatory ncRNA-mediated gene silencing"/>
    <property type="evidence" value="ECO:0007669"/>
    <property type="project" value="UniProtKB-UniRule"/>
</dbReference>
<organism evidence="8 10">
    <name type="scientific">Adineta steineri</name>
    <dbReference type="NCBI Taxonomy" id="433720"/>
    <lineage>
        <taxon>Eukaryota</taxon>
        <taxon>Metazoa</taxon>
        <taxon>Spiralia</taxon>
        <taxon>Gnathifera</taxon>
        <taxon>Rotifera</taxon>
        <taxon>Eurotatoria</taxon>
        <taxon>Bdelloidea</taxon>
        <taxon>Adinetida</taxon>
        <taxon>Adinetidae</taxon>
        <taxon>Adineta</taxon>
    </lineage>
</organism>
<evidence type="ECO:0000256" key="4">
    <source>
        <dbReference type="PIRNR" id="PIRNR017179"/>
    </source>
</evidence>
<feature type="compositionally biased region" description="Polar residues" evidence="5">
    <location>
        <begin position="350"/>
        <end position="364"/>
    </location>
</feature>
<dbReference type="Proteomes" id="UP000663881">
    <property type="component" value="Unassembled WGS sequence"/>
</dbReference>
<reference evidence="8" key="1">
    <citation type="submission" date="2021-02" db="EMBL/GenBank/DDBJ databases">
        <authorList>
            <person name="Nowell W R."/>
        </authorList>
    </citation>
    <scope>NUCLEOTIDE SEQUENCE</scope>
</reference>
<dbReference type="PANTHER" id="PTHR12302:SF2">
    <property type="entry name" value="STAPHYLOCOCCAL NUCLEASE DOMAIN-CONTAINING PROTEIN 1"/>
    <property type="match status" value="1"/>
</dbReference>
<dbReference type="CDD" id="cd00175">
    <property type="entry name" value="SNc"/>
    <property type="match status" value="1"/>
</dbReference>
<feature type="domain" description="TNase-like" evidence="7">
    <location>
        <begin position="555"/>
        <end position="698"/>
    </location>
</feature>
<evidence type="ECO:0008006" key="11">
    <source>
        <dbReference type="Google" id="ProtNLM"/>
    </source>
</evidence>
<name>A0A815DUS0_9BILA</name>
<dbReference type="Gene3D" id="2.40.50.90">
    <property type="match status" value="5"/>
</dbReference>
<evidence type="ECO:0000259" key="6">
    <source>
        <dbReference type="PROSITE" id="PS50304"/>
    </source>
</evidence>
<dbReference type="SUPFAM" id="SSF50199">
    <property type="entry name" value="Staphylococcal nuclease"/>
    <property type="match status" value="5"/>
</dbReference>
<dbReference type="SMART" id="SM00318">
    <property type="entry name" value="SNc"/>
    <property type="match status" value="4"/>
</dbReference>
<dbReference type="EMBL" id="CAJOAY010000259">
    <property type="protein sequence ID" value="CAF3606868.1"/>
    <property type="molecule type" value="Genomic_DNA"/>
</dbReference>
<keyword evidence="3" id="KW-0677">Repeat</keyword>
<dbReference type="AlphaFoldDB" id="A0A815DUS0"/>
<feature type="region of interest" description="Disordered" evidence="5">
    <location>
        <begin position="700"/>
        <end position="720"/>
    </location>
</feature>
<dbReference type="InterPro" id="IPR016071">
    <property type="entry name" value="Staphylococal_nuclease_OB-fold"/>
</dbReference>
<protein>
    <recommendedName>
        <fullName evidence="11">Micrococcal nuclease</fullName>
    </recommendedName>
</protein>
<accession>A0A815DUS0</accession>
<dbReference type="FunFam" id="2.40.50.90:FF:000001">
    <property type="entry name" value="Staphylococcal nuclease domain-containing protein"/>
    <property type="match status" value="1"/>
</dbReference>
<dbReference type="OrthoDB" id="10023235at2759"/>
<dbReference type="Gene3D" id="2.30.30.140">
    <property type="match status" value="1"/>
</dbReference>
<dbReference type="InterPro" id="IPR035437">
    <property type="entry name" value="SNase_OB-fold_sf"/>
</dbReference>
<feature type="region of interest" description="Disordered" evidence="5">
    <location>
        <begin position="341"/>
        <end position="364"/>
    </location>
</feature>
<dbReference type="GO" id="GO:0005829">
    <property type="term" value="C:cytosol"/>
    <property type="evidence" value="ECO:0007669"/>
    <property type="project" value="UniProtKB-UniRule"/>
</dbReference>
<evidence type="ECO:0000256" key="1">
    <source>
        <dbReference type="ARBA" id="ARBA00004496"/>
    </source>
</evidence>
<dbReference type="PROSITE" id="PS50304">
    <property type="entry name" value="TUDOR"/>
    <property type="match status" value="1"/>
</dbReference>
<dbReference type="GO" id="GO:0006402">
    <property type="term" value="P:mRNA catabolic process"/>
    <property type="evidence" value="ECO:0007669"/>
    <property type="project" value="UniProtKB-UniRule"/>
</dbReference>
<evidence type="ECO:0000256" key="3">
    <source>
        <dbReference type="ARBA" id="ARBA00022737"/>
    </source>
</evidence>
<dbReference type="GO" id="GO:0004518">
    <property type="term" value="F:nuclease activity"/>
    <property type="evidence" value="ECO:0007669"/>
    <property type="project" value="TreeGrafter"/>
</dbReference>
<keyword evidence="2 4" id="KW-0963">Cytoplasm</keyword>
<dbReference type="SMART" id="SM00333">
    <property type="entry name" value="TUDOR"/>
    <property type="match status" value="1"/>
</dbReference>
<dbReference type="InterPro" id="IPR002999">
    <property type="entry name" value="Tudor"/>
</dbReference>
<feature type="domain" description="TNase-like" evidence="7">
    <location>
        <begin position="18"/>
        <end position="170"/>
    </location>
</feature>
<dbReference type="GO" id="GO:0005634">
    <property type="term" value="C:nucleus"/>
    <property type="evidence" value="ECO:0007669"/>
    <property type="project" value="TreeGrafter"/>
</dbReference>
<evidence type="ECO:0000259" key="7">
    <source>
        <dbReference type="PROSITE" id="PS50830"/>
    </source>
</evidence>
<proteinExistence type="predicted"/>
<comment type="subcellular location">
    <subcellularLocation>
        <location evidence="1 4">Cytoplasm</location>
    </subcellularLocation>
</comment>
<dbReference type="PANTHER" id="PTHR12302">
    <property type="entry name" value="EBNA2 BINDING PROTEIN P100"/>
    <property type="match status" value="1"/>
</dbReference>
<dbReference type="SUPFAM" id="SSF63748">
    <property type="entry name" value="Tudor/PWWP/MBT"/>
    <property type="match status" value="1"/>
</dbReference>
<dbReference type="Proteomes" id="UP000663891">
    <property type="component" value="Unassembled WGS sequence"/>
</dbReference>
<comment type="caution">
    <text evidence="8">The sequence shown here is derived from an EMBL/GenBank/DDBJ whole genome shotgun (WGS) entry which is preliminary data.</text>
</comment>
<dbReference type="Pfam" id="PF00567">
    <property type="entry name" value="TUDOR"/>
    <property type="match status" value="1"/>
</dbReference>
<evidence type="ECO:0000313" key="8">
    <source>
        <dbReference type="EMBL" id="CAF1303276.1"/>
    </source>
</evidence>
<feature type="domain" description="Tudor" evidence="6">
    <location>
        <begin position="783"/>
        <end position="842"/>
    </location>
</feature>
<evidence type="ECO:0000256" key="2">
    <source>
        <dbReference type="ARBA" id="ARBA00022490"/>
    </source>
</evidence>
<feature type="domain" description="TNase-like" evidence="7">
    <location>
        <begin position="198"/>
        <end position="335"/>
    </location>
</feature>